<accession>A0A6J4QGQ5</accession>
<keyword evidence="1" id="KW-1133">Transmembrane helix</keyword>
<keyword evidence="1" id="KW-0812">Transmembrane</keyword>
<evidence type="ECO:0000256" key="1">
    <source>
        <dbReference type="SAM" id="Phobius"/>
    </source>
</evidence>
<gene>
    <name evidence="2" type="ORF">AVDCRST_MAG14-174</name>
</gene>
<keyword evidence="1" id="KW-0472">Membrane</keyword>
<dbReference type="AlphaFoldDB" id="A0A6J4QGQ5"/>
<dbReference type="EMBL" id="CADCVG010000007">
    <property type="protein sequence ID" value="CAA9443614.1"/>
    <property type="molecule type" value="Genomic_DNA"/>
</dbReference>
<reference evidence="2" key="1">
    <citation type="submission" date="2020-02" db="EMBL/GenBank/DDBJ databases">
        <authorList>
            <person name="Meier V. D."/>
        </authorList>
    </citation>
    <scope>NUCLEOTIDE SEQUENCE</scope>
    <source>
        <strain evidence="2">AVDCRST_MAG14</strain>
    </source>
</reference>
<organism evidence="2">
    <name type="scientific">uncultured Rubrobacteraceae bacterium</name>
    <dbReference type="NCBI Taxonomy" id="349277"/>
    <lineage>
        <taxon>Bacteria</taxon>
        <taxon>Bacillati</taxon>
        <taxon>Actinomycetota</taxon>
        <taxon>Rubrobacteria</taxon>
        <taxon>Rubrobacterales</taxon>
        <taxon>Rubrobacteraceae</taxon>
        <taxon>environmental samples</taxon>
    </lineage>
</organism>
<protein>
    <submittedName>
        <fullName evidence="2">Uncharacterized protein</fullName>
    </submittedName>
</protein>
<evidence type="ECO:0000313" key="2">
    <source>
        <dbReference type="EMBL" id="CAA9443614.1"/>
    </source>
</evidence>
<feature type="transmembrane region" description="Helical" evidence="1">
    <location>
        <begin position="49"/>
        <end position="73"/>
    </location>
</feature>
<name>A0A6J4QGQ5_9ACTN</name>
<feature type="transmembrane region" description="Helical" evidence="1">
    <location>
        <begin position="7"/>
        <end position="29"/>
    </location>
</feature>
<sequence>MLEPVFYFLLGLVIGRWWVLVVAVGLYWLHGLAVYLGIWSGSISTWSALQWWIFIFFPLVGLTGIGVLIRVAIRRAHSWAMAHRSGNPRG</sequence>
<proteinExistence type="predicted"/>